<feature type="non-terminal residue" evidence="2">
    <location>
        <position position="1"/>
    </location>
</feature>
<accession>A0ABW0V8T2</accession>
<reference evidence="3" key="1">
    <citation type="journal article" date="2019" name="Int. J. Syst. Evol. Microbiol.">
        <title>The Global Catalogue of Microorganisms (GCM) 10K type strain sequencing project: providing services to taxonomists for standard genome sequencing and annotation.</title>
        <authorList>
            <consortium name="The Broad Institute Genomics Platform"/>
            <consortium name="The Broad Institute Genome Sequencing Center for Infectious Disease"/>
            <person name="Wu L."/>
            <person name="Ma J."/>
        </authorList>
    </citation>
    <scope>NUCLEOTIDE SEQUENCE [LARGE SCALE GENOMIC DNA]</scope>
    <source>
        <strain evidence="3">CGMCC 4.1622</strain>
    </source>
</reference>
<dbReference type="EMBL" id="JBHSOC010000010">
    <property type="protein sequence ID" value="MFC5641199.1"/>
    <property type="molecule type" value="Genomic_DNA"/>
</dbReference>
<sequence>LGGADGEALAAPDGPADGEADGGPDGLCDGAADGTSARSPAPPGRWVSVSCRGAAGRPGLNDVPVPDCPVVMAFSGRPAASSTTTIGAIASTNTSADAIAYDRHVQRRRARSTREVFHSEDSPDSPAGAARDGPGRSGADPRTTALRSCSPVRRNMCWNTAPPVVAPMLTTAAPRTVPYTPSSEASTAPTTAASALAAT</sequence>
<feature type="compositionally biased region" description="Low complexity" evidence="1">
    <location>
        <begin position="1"/>
        <end position="15"/>
    </location>
</feature>
<proteinExistence type="predicted"/>
<evidence type="ECO:0000313" key="3">
    <source>
        <dbReference type="Proteomes" id="UP001596066"/>
    </source>
</evidence>
<feature type="compositionally biased region" description="Low complexity" evidence="1">
    <location>
        <begin position="180"/>
        <end position="199"/>
    </location>
</feature>
<feature type="region of interest" description="Disordered" evidence="1">
    <location>
        <begin position="1"/>
        <end position="46"/>
    </location>
</feature>
<evidence type="ECO:0000313" key="2">
    <source>
        <dbReference type="EMBL" id="MFC5641199.1"/>
    </source>
</evidence>
<evidence type="ECO:0000256" key="1">
    <source>
        <dbReference type="SAM" id="MobiDB-lite"/>
    </source>
</evidence>
<organism evidence="2 3">
    <name type="scientific">Kitasatospora cinereorecta</name>
    <dbReference type="NCBI Taxonomy" id="285560"/>
    <lineage>
        <taxon>Bacteria</taxon>
        <taxon>Bacillati</taxon>
        <taxon>Actinomycetota</taxon>
        <taxon>Actinomycetes</taxon>
        <taxon>Kitasatosporales</taxon>
        <taxon>Streptomycetaceae</taxon>
        <taxon>Kitasatospora</taxon>
    </lineage>
</organism>
<dbReference type="Proteomes" id="UP001596066">
    <property type="component" value="Unassembled WGS sequence"/>
</dbReference>
<feature type="compositionally biased region" description="Basic and acidic residues" evidence="1">
    <location>
        <begin position="112"/>
        <end position="121"/>
    </location>
</feature>
<feature type="region of interest" description="Disordered" evidence="1">
    <location>
        <begin position="174"/>
        <end position="199"/>
    </location>
</feature>
<name>A0ABW0V8T2_9ACTN</name>
<gene>
    <name evidence="2" type="ORF">ACFPZF_07480</name>
</gene>
<feature type="region of interest" description="Disordered" evidence="1">
    <location>
        <begin position="100"/>
        <end position="152"/>
    </location>
</feature>
<protein>
    <submittedName>
        <fullName evidence="2">Uncharacterized protein</fullName>
    </submittedName>
</protein>
<keyword evidence="3" id="KW-1185">Reference proteome</keyword>
<comment type="caution">
    <text evidence="2">The sequence shown here is derived from an EMBL/GenBank/DDBJ whole genome shotgun (WGS) entry which is preliminary data.</text>
</comment>